<gene>
    <name evidence="2" type="ORF">ACFQ07_08530</name>
</gene>
<name>A0ABW3CCK7_9ACTN</name>
<feature type="region of interest" description="Disordered" evidence="1">
    <location>
        <begin position="1"/>
        <end position="70"/>
    </location>
</feature>
<evidence type="ECO:0000313" key="2">
    <source>
        <dbReference type="EMBL" id="MFD0852265.1"/>
    </source>
</evidence>
<dbReference type="Proteomes" id="UP001597083">
    <property type="component" value="Unassembled WGS sequence"/>
</dbReference>
<keyword evidence="3" id="KW-1185">Reference proteome</keyword>
<feature type="non-terminal residue" evidence="2">
    <location>
        <position position="70"/>
    </location>
</feature>
<comment type="caution">
    <text evidence="2">The sequence shown here is derived from an EMBL/GenBank/DDBJ whole genome shotgun (WGS) entry which is preliminary data.</text>
</comment>
<reference evidence="3" key="1">
    <citation type="journal article" date="2019" name="Int. J. Syst. Evol. Microbiol.">
        <title>The Global Catalogue of Microorganisms (GCM) 10K type strain sequencing project: providing services to taxonomists for standard genome sequencing and annotation.</title>
        <authorList>
            <consortium name="The Broad Institute Genomics Platform"/>
            <consortium name="The Broad Institute Genome Sequencing Center for Infectious Disease"/>
            <person name="Wu L."/>
            <person name="Ma J."/>
        </authorList>
    </citation>
    <scope>NUCLEOTIDE SEQUENCE [LARGE SCALE GENOMIC DNA]</scope>
    <source>
        <strain evidence="3">JCM 31696</strain>
    </source>
</reference>
<dbReference type="EMBL" id="JBHTIR010001204">
    <property type="protein sequence ID" value="MFD0852265.1"/>
    <property type="molecule type" value="Genomic_DNA"/>
</dbReference>
<proteinExistence type="predicted"/>
<accession>A0ABW3CCK7</accession>
<evidence type="ECO:0000313" key="3">
    <source>
        <dbReference type="Proteomes" id="UP001597083"/>
    </source>
</evidence>
<organism evidence="2 3">
    <name type="scientific">Actinomadura adrarensis</name>
    <dbReference type="NCBI Taxonomy" id="1819600"/>
    <lineage>
        <taxon>Bacteria</taxon>
        <taxon>Bacillati</taxon>
        <taxon>Actinomycetota</taxon>
        <taxon>Actinomycetes</taxon>
        <taxon>Streptosporangiales</taxon>
        <taxon>Thermomonosporaceae</taxon>
        <taxon>Actinomadura</taxon>
    </lineage>
</organism>
<sequence length="70" mass="7528">MIGGRAAFSGQETFEEGVEHASSLASPDIVSSEIISHEQKPSRSNRRRQMTELTRRRALKVSAAAGMAAA</sequence>
<evidence type="ECO:0008006" key="4">
    <source>
        <dbReference type="Google" id="ProtNLM"/>
    </source>
</evidence>
<evidence type="ECO:0000256" key="1">
    <source>
        <dbReference type="SAM" id="MobiDB-lite"/>
    </source>
</evidence>
<protein>
    <recommendedName>
        <fullName evidence="4">Twin-arginine translocation signal domain-containing protein</fullName>
    </recommendedName>
</protein>